<proteinExistence type="predicted"/>
<sequence length="69" mass="8100">MAKDFINMNKTTIRENAKFLQICMYLVRKGNSIVAIKYLQIRMYSLHKGDPIVTIKFFMNARAVEINPF</sequence>
<accession>A0AAE1DS69</accession>
<evidence type="ECO:0000313" key="1">
    <source>
        <dbReference type="EMBL" id="KAK3779713.1"/>
    </source>
</evidence>
<dbReference type="EMBL" id="JAWDGP010002817">
    <property type="protein sequence ID" value="KAK3779713.1"/>
    <property type="molecule type" value="Genomic_DNA"/>
</dbReference>
<organism evidence="1 2">
    <name type="scientific">Elysia crispata</name>
    <name type="common">lettuce slug</name>
    <dbReference type="NCBI Taxonomy" id="231223"/>
    <lineage>
        <taxon>Eukaryota</taxon>
        <taxon>Metazoa</taxon>
        <taxon>Spiralia</taxon>
        <taxon>Lophotrochozoa</taxon>
        <taxon>Mollusca</taxon>
        <taxon>Gastropoda</taxon>
        <taxon>Heterobranchia</taxon>
        <taxon>Euthyneura</taxon>
        <taxon>Panpulmonata</taxon>
        <taxon>Sacoglossa</taxon>
        <taxon>Placobranchoidea</taxon>
        <taxon>Plakobranchidae</taxon>
        <taxon>Elysia</taxon>
    </lineage>
</organism>
<dbReference type="Proteomes" id="UP001283361">
    <property type="component" value="Unassembled WGS sequence"/>
</dbReference>
<gene>
    <name evidence="1" type="ORF">RRG08_013668</name>
</gene>
<reference evidence="1" key="1">
    <citation type="journal article" date="2023" name="G3 (Bethesda)">
        <title>A reference genome for the long-term kleptoplast-retaining sea slug Elysia crispata morphotype clarki.</title>
        <authorList>
            <person name="Eastman K.E."/>
            <person name="Pendleton A.L."/>
            <person name="Shaikh M.A."/>
            <person name="Suttiyut T."/>
            <person name="Ogas R."/>
            <person name="Tomko P."/>
            <person name="Gavelis G."/>
            <person name="Widhalm J.R."/>
            <person name="Wisecaver J.H."/>
        </authorList>
    </citation>
    <scope>NUCLEOTIDE SEQUENCE</scope>
    <source>
        <strain evidence="1">ECLA1</strain>
    </source>
</reference>
<evidence type="ECO:0000313" key="2">
    <source>
        <dbReference type="Proteomes" id="UP001283361"/>
    </source>
</evidence>
<comment type="caution">
    <text evidence="1">The sequence shown here is derived from an EMBL/GenBank/DDBJ whole genome shotgun (WGS) entry which is preliminary data.</text>
</comment>
<dbReference type="AlphaFoldDB" id="A0AAE1DS69"/>
<name>A0AAE1DS69_9GAST</name>
<keyword evidence="2" id="KW-1185">Reference proteome</keyword>
<protein>
    <submittedName>
        <fullName evidence="1">Uncharacterized protein</fullName>
    </submittedName>
</protein>